<dbReference type="Pfam" id="PF00027">
    <property type="entry name" value="cNMP_binding"/>
    <property type="match status" value="1"/>
</dbReference>
<dbReference type="EMBL" id="BAAAEW010000049">
    <property type="protein sequence ID" value="GAA0770084.1"/>
    <property type="molecule type" value="Genomic_DNA"/>
</dbReference>
<evidence type="ECO:0000259" key="1">
    <source>
        <dbReference type="PROSITE" id="PS50042"/>
    </source>
</evidence>
<comment type="caution">
    <text evidence="2">The sequence shown here is derived from an EMBL/GenBank/DDBJ whole genome shotgun (WGS) entry which is preliminary data.</text>
</comment>
<dbReference type="SUPFAM" id="SSF51206">
    <property type="entry name" value="cAMP-binding domain-like"/>
    <property type="match status" value="1"/>
</dbReference>
<dbReference type="Proteomes" id="UP001500279">
    <property type="component" value="Unassembled WGS sequence"/>
</dbReference>
<organism evidence="2 3">
    <name type="scientific">Ideonella azotifigens</name>
    <dbReference type="NCBI Taxonomy" id="513160"/>
    <lineage>
        <taxon>Bacteria</taxon>
        <taxon>Pseudomonadati</taxon>
        <taxon>Pseudomonadota</taxon>
        <taxon>Betaproteobacteria</taxon>
        <taxon>Burkholderiales</taxon>
        <taxon>Sphaerotilaceae</taxon>
        <taxon>Ideonella</taxon>
    </lineage>
</organism>
<reference evidence="2 3" key="1">
    <citation type="journal article" date="2019" name="Int. J. Syst. Evol. Microbiol.">
        <title>The Global Catalogue of Microorganisms (GCM) 10K type strain sequencing project: providing services to taxonomists for standard genome sequencing and annotation.</title>
        <authorList>
            <consortium name="The Broad Institute Genomics Platform"/>
            <consortium name="The Broad Institute Genome Sequencing Center for Infectious Disease"/>
            <person name="Wu L."/>
            <person name="Ma J."/>
        </authorList>
    </citation>
    <scope>NUCLEOTIDE SEQUENCE [LARGE SCALE GENOMIC DNA]</scope>
    <source>
        <strain evidence="2 3">JCM 15503</strain>
    </source>
</reference>
<evidence type="ECO:0000313" key="3">
    <source>
        <dbReference type="Proteomes" id="UP001500279"/>
    </source>
</evidence>
<feature type="domain" description="Cyclic nucleotide-binding" evidence="1">
    <location>
        <begin position="26"/>
        <end position="149"/>
    </location>
</feature>
<dbReference type="PANTHER" id="PTHR24567">
    <property type="entry name" value="CRP FAMILY TRANSCRIPTIONAL REGULATORY PROTEIN"/>
    <property type="match status" value="1"/>
</dbReference>
<sequence>MNSTLPAAHDPYLIELAAELLRRPSALADLQAEEARTVVSYMRLWQCDEGAVLLREGEQADTGHMLLVIDGEVSVENTVVSRTDPLIVTVLGPGSLIGEMGLLDGAPRAASCIAMTPVQAASLSRGALRRLMIDEPAVAAKLLANISQGMAQRLREAGRQQRVYSQLVRAMQEEINELNHQLQQVMGGALNRAARQSDQD</sequence>
<accession>A0ABN1KLD6</accession>
<dbReference type="CDD" id="cd00038">
    <property type="entry name" value="CAP_ED"/>
    <property type="match status" value="1"/>
</dbReference>
<dbReference type="InterPro" id="IPR014710">
    <property type="entry name" value="RmlC-like_jellyroll"/>
</dbReference>
<keyword evidence="3" id="KW-1185">Reference proteome</keyword>
<proteinExistence type="predicted"/>
<gene>
    <name evidence="2" type="ORF">GCM10009107_61490</name>
</gene>
<dbReference type="SMART" id="SM00100">
    <property type="entry name" value="cNMP"/>
    <property type="match status" value="1"/>
</dbReference>
<name>A0ABN1KLD6_9BURK</name>
<dbReference type="Gene3D" id="2.60.120.10">
    <property type="entry name" value="Jelly Rolls"/>
    <property type="match status" value="1"/>
</dbReference>
<dbReference type="PROSITE" id="PS50042">
    <property type="entry name" value="CNMP_BINDING_3"/>
    <property type="match status" value="1"/>
</dbReference>
<dbReference type="InterPro" id="IPR050397">
    <property type="entry name" value="Env_Response_Regulators"/>
</dbReference>
<dbReference type="InterPro" id="IPR018490">
    <property type="entry name" value="cNMP-bd_dom_sf"/>
</dbReference>
<dbReference type="InterPro" id="IPR000595">
    <property type="entry name" value="cNMP-bd_dom"/>
</dbReference>
<dbReference type="PANTHER" id="PTHR24567:SF74">
    <property type="entry name" value="HTH-TYPE TRANSCRIPTIONAL REGULATOR ARCR"/>
    <property type="match status" value="1"/>
</dbReference>
<dbReference type="RefSeq" id="WP_141288616.1">
    <property type="nucleotide sequence ID" value="NZ_BAAAEW010000049.1"/>
</dbReference>
<protein>
    <recommendedName>
        <fullName evidence="1">Cyclic nucleotide-binding domain-containing protein</fullName>
    </recommendedName>
</protein>
<evidence type="ECO:0000313" key="2">
    <source>
        <dbReference type="EMBL" id="GAA0770084.1"/>
    </source>
</evidence>